<feature type="region of interest" description="Disordered" evidence="7">
    <location>
        <begin position="1"/>
        <end position="31"/>
    </location>
</feature>
<proteinExistence type="predicted"/>
<dbReference type="InterPro" id="IPR036322">
    <property type="entry name" value="WD40_repeat_dom_sf"/>
</dbReference>
<dbReference type="EMBL" id="KZ302044">
    <property type="protein sequence ID" value="PFH48960.1"/>
    <property type="molecule type" value="Genomic_DNA"/>
</dbReference>
<evidence type="ECO:0000256" key="7">
    <source>
        <dbReference type="SAM" id="MobiDB-lite"/>
    </source>
</evidence>
<protein>
    <recommendedName>
        <fullName evidence="8">Transcriptional repressor Tup1 N-terminal domain-containing protein</fullName>
    </recommendedName>
</protein>
<keyword evidence="5" id="KW-0804">Transcription</keyword>
<keyword evidence="3" id="KW-0677">Repeat</keyword>
<dbReference type="AlphaFoldDB" id="A0A2A9NMK3"/>
<feature type="repeat" description="WD" evidence="6">
    <location>
        <begin position="532"/>
        <end position="573"/>
    </location>
</feature>
<dbReference type="InterPro" id="IPR019775">
    <property type="entry name" value="WD40_repeat_CS"/>
</dbReference>
<feature type="repeat" description="WD" evidence="6">
    <location>
        <begin position="667"/>
        <end position="708"/>
    </location>
</feature>
<feature type="compositionally biased region" description="Polar residues" evidence="7">
    <location>
        <begin position="170"/>
        <end position="179"/>
    </location>
</feature>
<dbReference type="InterPro" id="IPR020472">
    <property type="entry name" value="WD40_PAC1"/>
</dbReference>
<sequence length="751" mass="83336">MATGQGSGYNHRAPQPAAMRPQVIPSTHGPTRLQDAFDIIQRQMDSRNAEMENLRAERDAYEAQVRSQTHELAVLRRSLHELETLHKELVQDYEKKLGRLREQLKDLNSNNTGNTTNVTNPGVPQGSALSPSDSRRDLARIAPAPAPLPPEPVTTTPRGISPSAGHNRVVTASTTSTERSGAPPHTTTTSTATRRVIDAERVSERLADNRATKRRRSRADHYQSQSSSSSPSSHQQPNPIHQSRLPPPPHHQHYQSQMGRRRQLPRHYHHWHPSESPPLPPLEPQPGIRPLAFDPELGEPTYLADLSPEQEDRIATMLKFLPPKRRRAQSPRPHVTTSHIDRVPDDEDEMGGRKVMEEWTVKYNPDVPKKLEIKPKFTILHTSVCCCVQISPDGKYLAAGYNRAARLYDIKTGDYRGRLVHDDDVPIEYNTMYVRTLRFSPDGKYLATGSEDCRIRLWDLETQEICRSYSGHTEEIYAIEYSQDGKLLVSGSGDSTARIWDLETFEPPKVLRTWHTIESRGTHGFLTDTHPRETDPDGVTSLALTASADLLAVGYLDCVVRLWDVQTGVLLARLAGHTEGIYSVAFSADSQGVFSGGLDTALRYWDVSAVYRRMAESRRALHDHGVMTSSGVAAAVAAAQFEMPLPQKADEATAAAVAAKGERTGVFGKHDDYILSIAPLPDSTLVLSGSKDRHVNFWDAKTATLQMSLLGHKNTVISMALHSSRGLLATGGGDGFARIWEYKPIEEGTST</sequence>
<feature type="repeat" description="WD" evidence="6">
    <location>
        <begin position="709"/>
        <end position="741"/>
    </location>
</feature>
<organism evidence="9 10">
    <name type="scientific">Amanita thiersii Skay4041</name>
    <dbReference type="NCBI Taxonomy" id="703135"/>
    <lineage>
        <taxon>Eukaryota</taxon>
        <taxon>Fungi</taxon>
        <taxon>Dikarya</taxon>
        <taxon>Basidiomycota</taxon>
        <taxon>Agaricomycotina</taxon>
        <taxon>Agaricomycetes</taxon>
        <taxon>Agaricomycetidae</taxon>
        <taxon>Agaricales</taxon>
        <taxon>Pluteineae</taxon>
        <taxon>Amanitaceae</taxon>
        <taxon>Amanita</taxon>
    </lineage>
</organism>
<dbReference type="Proteomes" id="UP000242287">
    <property type="component" value="Unassembled WGS sequence"/>
</dbReference>
<dbReference type="PROSITE" id="PS50082">
    <property type="entry name" value="WD_REPEATS_2"/>
    <property type="match status" value="6"/>
</dbReference>
<feature type="region of interest" description="Disordered" evidence="7">
    <location>
        <begin position="324"/>
        <end position="351"/>
    </location>
</feature>
<dbReference type="InterPro" id="IPR013890">
    <property type="entry name" value="Tscrpt_rep_Tup1_N"/>
</dbReference>
<dbReference type="CDD" id="cd00200">
    <property type="entry name" value="WD40"/>
    <property type="match status" value="1"/>
</dbReference>
<dbReference type="OrthoDB" id="17410at2759"/>
<name>A0A2A9NMK3_9AGAR</name>
<evidence type="ECO:0000259" key="8">
    <source>
        <dbReference type="Pfam" id="PF08581"/>
    </source>
</evidence>
<feature type="compositionally biased region" description="Low complexity" evidence="7">
    <location>
        <begin position="222"/>
        <end position="243"/>
    </location>
</feature>
<dbReference type="Pfam" id="PF08581">
    <property type="entry name" value="Tup_N"/>
    <property type="match status" value="1"/>
</dbReference>
<feature type="compositionally biased region" description="Pro residues" evidence="7">
    <location>
        <begin position="275"/>
        <end position="284"/>
    </location>
</feature>
<evidence type="ECO:0000256" key="2">
    <source>
        <dbReference type="ARBA" id="ARBA00022574"/>
    </source>
</evidence>
<dbReference type="Gene3D" id="1.20.5.340">
    <property type="match status" value="1"/>
</dbReference>
<dbReference type="Gene3D" id="2.130.10.10">
    <property type="entry name" value="YVTN repeat-like/Quinoprotein amine dehydrogenase"/>
    <property type="match status" value="1"/>
</dbReference>
<gene>
    <name evidence="9" type="ORF">AMATHDRAFT_64144</name>
</gene>
<dbReference type="PROSITE" id="PS00678">
    <property type="entry name" value="WD_REPEATS_1"/>
    <property type="match status" value="3"/>
</dbReference>
<dbReference type="PANTHER" id="PTHR19848:SF8">
    <property type="entry name" value="F-BOX AND WD REPEAT DOMAIN CONTAINING 7"/>
    <property type="match status" value="1"/>
</dbReference>
<keyword evidence="4" id="KW-0805">Transcription regulation</keyword>
<dbReference type="InterPro" id="IPR001680">
    <property type="entry name" value="WD40_rpt"/>
</dbReference>
<feature type="region of interest" description="Disordered" evidence="7">
    <location>
        <begin position="106"/>
        <end position="308"/>
    </location>
</feature>
<dbReference type="SMART" id="SM00320">
    <property type="entry name" value="WD40"/>
    <property type="match status" value="7"/>
</dbReference>
<evidence type="ECO:0000256" key="4">
    <source>
        <dbReference type="ARBA" id="ARBA00023015"/>
    </source>
</evidence>
<dbReference type="STRING" id="703135.A0A2A9NMK3"/>
<evidence type="ECO:0000256" key="1">
    <source>
        <dbReference type="ARBA" id="ARBA00022491"/>
    </source>
</evidence>
<reference evidence="9 10" key="1">
    <citation type="submission" date="2014-02" db="EMBL/GenBank/DDBJ databases">
        <title>Transposable element dynamics among asymbiotic and ectomycorrhizal Amanita fungi.</title>
        <authorList>
            <consortium name="DOE Joint Genome Institute"/>
            <person name="Hess J."/>
            <person name="Skrede I."/>
            <person name="Wolfe B."/>
            <person name="LaButti K."/>
            <person name="Ohm R.A."/>
            <person name="Grigoriev I.V."/>
            <person name="Pringle A."/>
        </authorList>
    </citation>
    <scope>NUCLEOTIDE SEQUENCE [LARGE SCALE GENOMIC DNA]</scope>
    <source>
        <strain evidence="9 10">SKay4041</strain>
    </source>
</reference>
<evidence type="ECO:0000256" key="5">
    <source>
        <dbReference type="ARBA" id="ARBA00023163"/>
    </source>
</evidence>
<dbReference type="Pfam" id="PF00400">
    <property type="entry name" value="WD40"/>
    <property type="match status" value="7"/>
</dbReference>
<evidence type="ECO:0000313" key="9">
    <source>
        <dbReference type="EMBL" id="PFH48960.1"/>
    </source>
</evidence>
<feature type="domain" description="Transcriptional repressor Tup1 N-terminal" evidence="8">
    <location>
        <begin position="32"/>
        <end position="106"/>
    </location>
</feature>
<dbReference type="InterPro" id="IPR015943">
    <property type="entry name" value="WD40/YVTN_repeat-like_dom_sf"/>
</dbReference>
<dbReference type="PANTHER" id="PTHR19848">
    <property type="entry name" value="WD40 REPEAT PROTEIN"/>
    <property type="match status" value="1"/>
</dbReference>
<feature type="repeat" description="WD" evidence="6">
    <location>
        <begin position="574"/>
        <end position="608"/>
    </location>
</feature>
<feature type="compositionally biased region" description="Basic residues" evidence="7">
    <location>
        <begin position="259"/>
        <end position="271"/>
    </location>
</feature>
<dbReference type="PRINTS" id="PR00320">
    <property type="entry name" value="GPROTEINBRPT"/>
</dbReference>
<evidence type="ECO:0000256" key="3">
    <source>
        <dbReference type="ARBA" id="ARBA00022737"/>
    </source>
</evidence>
<evidence type="ECO:0000313" key="10">
    <source>
        <dbReference type="Proteomes" id="UP000242287"/>
    </source>
</evidence>
<keyword evidence="2 6" id="KW-0853">WD repeat</keyword>
<evidence type="ECO:0000256" key="6">
    <source>
        <dbReference type="PROSITE-ProRule" id="PRU00221"/>
    </source>
</evidence>
<keyword evidence="10" id="KW-1185">Reference proteome</keyword>
<feature type="compositionally biased region" description="Basic and acidic residues" evidence="7">
    <location>
        <begin position="195"/>
        <end position="211"/>
    </location>
</feature>
<feature type="repeat" description="WD" evidence="6">
    <location>
        <begin position="469"/>
        <end position="510"/>
    </location>
</feature>
<keyword evidence="1" id="KW-0678">Repressor</keyword>
<feature type="repeat" description="WD" evidence="6">
    <location>
        <begin position="427"/>
        <end position="468"/>
    </location>
</feature>
<dbReference type="PROSITE" id="PS50294">
    <property type="entry name" value="WD_REPEATS_REGION"/>
    <property type="match status" value="5"/>
</dbReference>
<accession>A0A2A9NMK3</accession>
<dbReference type="SUPFAM" id="SSF50978">
    <property type="entry name" value="WD40 repeat-like"/>
    <property type="match status" value="1"/>
</dbReference>
<feature type="compositionally biased region" description="Low complexity" evidence="7">
    <location>
        <begin position="110"/>
        <end position="124"/>
    </location>
</feature>